<evidence type="ECO:0000256" key="2">
    <source>
        <dbReference type="SAM" id="Phobius"/>
    </source>
</evidence>
<feature type="compositionally biased region" description="Low complexity" evidence="1">
    <location>
        <begin position="642"/>
        <end position="652"/>
    </location>
</feature>
<dbReference type="Pfam" id="PF18202">
    <property type="entry name" value="TQ"/>
    <property type="match status" value="3"/>
</dbReference>
<feature type="region of interest" description="Disordered" evidence="1">
    <location>
        <begin position="765"/>
        <end position="901"/>
    </location>
</feature>
<feature type="transmembrane region" description="Helical" evidence="2">
    <location>
        <begin position="1165"/>
        <end position="1185"/>
    </location>
</feature>
<dbReference type="Gene3D" id="2.60.40.3930">
    <property type="match status" value="3"/>
</dbReference>
<comment type="caution">
    <text evidence="4">The sequence shown here is derived from an EMBL/GenBank/DDBJ whole genome shotgun (WGS) entry which is preliminary data.</text>
</comment>
<proteinExistence type="predicted"/>
<feature type="region of interest" description="Disordered" evidence="1">
    <location>
        <begin position="554"/>
        <end position="673"/>
    </location>
</feature>
<protein>
    <submittedName>
        <fullName evidence="4">VaFE repeat-containing surface-anchored protein</fullName>
    </submittedName>
</protein>
<feature type="compositionally biased region" description="Gly residues" evidence="1">
    <location>
        <begin position="1094"/>
        <end position="1108"/>
    </location>
</feature>
<feature type="compositionally biased region" description="Low complexity" evidence="1">
    <location>
        <begin position="811"/>
        <end position="836"/>
    </location>
</feature>
<sequence>MHNHRRGSAVITGGGESRARVVYAIIGAMALLLGVARFAPSDMTPTAYGASDIGDPSASATGKIDPKDVGELTAPNNATGNGTNYYVKYPNLQREPENSIVVNGDTPAVCVDAFGGSPGQANSYTVATDNKIRNTTFNPELGKKFAARWGDAYESQNFQQIAQEAGVSNPSREALQGGVAMAAWVLQGRNIDDATIQRHSRLGSRDLPEETKQARQIAHYMVKEAQNYSGSVEDAAEPATVKIAQGDRTENGDGTVIPISISGDSDSDKATIKVENLPSGAKLTDASGNTVNNGDEVSIPSELKLTIPSGTDAGQAKISASTQKTSKLPAGTLLKPDVDVAQNIMTVKPGKNVPSNATAGINVKWDKETPSSSSSSSSSSATSSTSASSSTPKPVVPTSSGSESSTTSSSRVTSTSSSTSSEKPSSTASESSSTSASSSTKVPANDNPKISTTVDVDGKKSSEGNPVKVDASKLHEGINVKDHIDYEGLAPNTKYEFTGTLMKVENGKASPVSGVKPASKVETIGKDGKGTATVDFGKITDLKPDTQYVVFEKAVPLDKSENPSVDDNGTPKNPSEDKRETVTHEDADDDSQTFTTGEEPTSSTAPAPSSTSSSSTSSVKPSSTSSESTSKPVPAEIKESESSTTSTSEVSSDNPKISTTVEVDGKKSNDVDPLMVDAQKAKDGISVKDNIDYQGMKPGTKYKFVGTLMKIEDGQPAPVSNVKPASVVETIGDSGKGTAVVDFGTLTNMKADTQYVVFEKAIPVDDNGKPTVKDDGTPKNPSKDDRETVKHEDSNDMAQTFVTEPDDEDASSTPSPSSTSAPKPADIKQSTTSSTSAPKPADIKQSTTSSTSAPKPVAPVEPTKPSTSADKPDETPNGTPKISTTVDVDGERASEGNPVQVDSAKALKGITVKDHIDYQGLEPNTTYRFTGTLMKVENGKATPVSGVEPASVLENVDGSGKGTATVDFGTLTRMKPGTKYVVFEKAIPVDDNGNPTVKDDGTPKNPSKDDRETVKHEDANDSAQTFVTSPEGKPVPADSRQPGESGTHPTPGKPGSDNSSETPGKPGQSGTTSSESPAPSTDNGKPGDSEGPDNGSGNGSDNGSGNGSNGSDNGSNGAGHGSDNGSSSGSDNGSGNGSDNGSGNGSGSGSSHGVGGALASTGANVIWLALLAMALIATGAGVVLWNRRRSQEG</sequence>
<feature type="compositionally biased region" description="Basic and acidic residues" evidence="1">
    <location>
        <begin position="997"/>
        <end position="1019"/>
    </location>
</feature>
<feature type="region of interest" description="Disordered" evidence="1">
    <location>
        <begin position="348"/>
        <end position="470"/>
    </location>
</feature>
<keyword evidence="2" id="KW-0472">Membrane</keyword>
<name>A0ABS9HKP5_9CORY</name>
<feature type="region of interest" description="Disordered" evidence="1">
    <location>
        <begin position="306"/>
        <end position="330"/>
    </location>
</feature>
<feature type="domain" description="T-Q ester bond containing" evidence="3">
    <location>
        <begin position="655"/>
        <end position="802"/>
    </location>
</feature>
<dbReference type="Proteomes" id="UP001200604">
    <property type="component" value="Unassembled WGS sequence"/>
</dbReference>
<dbReference type="NCBIfam" id="TIGR01167">
    <property type="entry name" value="LPXTG_anchor"/>
    <property type="match status" value="1"/>
</dbReference>
<dbReference type="InterPro" id="IPR041100">
    <property type="entry name" value="TQ"/>
</dbReference>
<feature type="region of interest" description="Disordered" evidence="1">
    <location>
        <begin position="985"/>
        <end position="1157"/>
    </location>
</feature>
<dbReference type="RefSeq" id="WP_221914804.1">
    <property type="nucleotide sequence ID" value="NZ_JAGSOA010000001.1"/>
</dbReference>
<dbReference type="GeneID" id="92726606"/>
<keyword evidence="2" id="KW-1133">Transmembrane helix</keyword>
<evidence type="ECO:0000313" key="5">
    <source>
        <dbReference type="Proteomes" id="UP001200604"/>
    </source>
</evidence>
<feature type="region of interest" description="Disordered" evidence="1">
    <location>
        <begin position="247"/>
        <end position="267"/>
    </location>
</feature>
<feature type="compositionally biased region" description="Basic and acidic residues" evidence="1">
    <location>
        <begin position="765"/>
        <end position="794"/>
    </location>
</feature>
<feature type="domain" description="T-Q ester bond containing" evidence="3">
    <location>
        <begin position="448"/>
        <end position="595"/>
    </location>
</feature>
<dbReference type="NCBIfam" id="NF033903">
    <property type="entry name" value="VaFE_rpt"/>
    <property type="match status" value="3"/>
</dbReference>
<organism evidence="4 5">
    <name type="scientific">Corynebacterium parakroppenstedtii</name>
    <dbReference type="NCBI Taxonomy" id="2828363"/>
    <lineage>
        <taxon>Bacteria</taxon>
        <taxon>Bacillati</taxon>
        <taxon>Actinomycetota</taxon>
        <taxon>Actinomycetes</taxon>
        <taxon>Mycobacteriales</taxon>
        <taxon>Corynebacteriaceae</taxon>
        <taxon>Corynebacterium</taxon>
    </lineage>
</organism>
<feature type="compositionally biased region" description="Low complexity" evidence="1">
    <location>
        <begin position="599"/>
        <end position="634"/>
    </location>
</feature>
<evidence type="ECO:0000256" key="1">
    <source>
        <dbReference type="SAM" id="MobiDB-lite"/>
    </source>
</evidence>
<feature type="compositionally biased region" description="Gly residues" evidence="1">
    <location>
        <begin position="1132"/>
        <end position="1156"/>
    </location>
</feature>
<feature type="domain" description="T-Q ester bond containing" evidence="3">
    <location>
        <begin position="880"/>
        <end position="1027"/>
    </location>
</feature>
<accession>A0ABS9HKP5</accession>
<feature type="compositionally biased region" description="Polar residues" evidence="1">
    <location>
        <begin position="876"/>
        <end position="886"/>
    </location>
</feature>
<evidence type="ECO:0000313" key="4">
    <source>
        <dbReference type="EMBL" id="MCF6774393.1"/>
    </source>
</evidence>
<dbReference type="EMBL" id="JAKJKU010000003">
    <property type="protein sequence ID" value="MCF6774393.1"/>
    <property type="molecule type" value="Genomic_DNA"/>
</dbReference>
<feature type="compositionally biased region" description="Basic and acidic residues" evidence="1">
    <location>
        <begin position="574"/>
        <end position="585"/>
    </location>
</feature>
<reference evidence="4 5" key="1">
    <citation type="submission" date="2022-01" db="EMBL/GenBank/DDBJ databases">
        <title>Identification and Characterization of Corynebacterium sp.</title>
        <authorList>
            <person name="Luo Q."/>
            <person name="Qu P."/>
            <person name="Chen Q."/>
        </authorList>
    </citation>
    <scope>NUCLEOTIDE SEQUENCE [LARGE SCALE GENOMIC DNA]</scope>
    <source>
        <strain evidence="4 5">MC-12</strain>
    </source>
</reference>
<feature type="compositionally biased region" description="Polar residues" evidence="1">
    <location>
        <begin position="1056"/>
        <end position="1083"/>
    </location>
</feature>
<feature type="compositionally biased region" description="Polar residues" evidence="1">
    <location>
        <begin position="562"/>
        <end position="573"/>
    </location>
</feature>
<feature type="region of interest" description="Disordered" evidence="1">
    <location>
        <begin position="49"/>
        <end position="77"/>
    </location>
</feature>
<keyword evidence="5" id="KW-1185">Reference proteome</keyword>
<evidence type="ECO:0000259" key="3">
    <source>
        <dbReference type="Pfam" id="PF18202"/>
    </source>
</evidence>
<feature type="transmembrane region" description="Helical" evidence="2">
    <location>
        <begin position="21"/>
        <end position="39"/>
    </location>
</feature>
<feature type="compositionally biased region" description="Polar residues" evidence="1">
    <location>
        <begin position="844"/>
        <end position="853"/>
    </location>
</feature>
<gene>
    <name evidence="4" type="ORF">L3H44_08245</name>
</gene>
<keyword evidence="2" id="KW-0812">Transmembrane</keyword>
<feature type="compositionally biased region" description="Low complexity" evidence="1">
    <location>
        <begin position="370"/>
        <end position="440"/>
    </location>
</feature>